<dbReference type="eggNOG" id="COG0079">
    <property type="taxonomic scope" value="Bacteria"/>
</dbReference>
<dbReference type="Pfam" id="PF00155">
    <property type="entry name" value="Aminotran_1_2"/>
    <property type="match status" value="1"/>
</dbReference>
<dbReference type="Gene3D" id="3.90.1150.10">
    <property type="entry name" value="Aspartate Aminotransferase, domain 1"/>
    <property type="match status" value="1"/>
</dbReference>
<evidence type="ECO:0000256" key="3">
    <source>
        <dbReference type="ARBA" id="ARBA00007970"/>
    </source>
</evidence>
<dbReference type="PROSITE" id="PS00599">
    <property type="entry name" value="AA_TRANSFER_CLASS_2"/>
    <property type="match status" value="1"/>
</dbReference>
<comment type="similarity">
    <text evidence="3 9">Belongs to the class-II pyridoxal-phosphate-dependent aminotransferase family. Histidinol-phosphate aminotransferase subfamily.</text>
</comment>
<evidence type="ECO:0000313" key="11">
    <source>
        <dbReference type="EMBL" id="ABL02374.1"/>
    </source>
</evidence>
<name>A1AWR7_RUTMC</name>
<comment type="subunit">
    <text evidence="4 9">Homodimer.</text>
</comment>
<dbReference type="AlphaFoldDB" id="A1AWR7"/>
<dbReference type="KEGG" id="rma:Rmag_0625"/>
<dbReference type="Proteomes" id="UP000002587">
    <property type="component" value="Chromosome"/>
</dbReference>
<evidence type="ECO:0000256" key="4">
    <source>
        <dbReference type="ARBA" id="ARBA00011738"/>
    </source>
</evidence>
<evidence type="ECO:0000256" key="8">
    <source>
        <dbReference type="ARBA" id="ARBA00047481"/>
    </source>
</evidence>
<dbReference type="GO" id="GO:0004400">
    <property type="term" value="F:histidinol-phosphate transaminase activity"/>
    <property type="evidence" value="ECO:0007669"/>
    <property type="project" value="UniProtKB-UniRule"/>
</dbReference>
<dbReference type="InterPro" id="IPR015421">
    <property type="entry name" value="PyrdxlP-dep_Trfase_major"/>
</dbReference>
<protein>
    <recommendedName>
        <fullName evidence="9">Histidinol-phosphate aminotransferase</fullName>
        <ecNumber evidence="9">2.6.1.9</ecNumber>
    </recommendedName>
    <alternativeName>
        <fullName evidence="9">Imidazole acetol-phosphate transaminase</fullName>
    </alternativeName>
</protein>
<keyword evidence="12" id="KW-1185">Reference proteome</keyword>
<evidence type="ECO:0000256" key="9">
    <source>
        <dbReference type="HAMAP-Rule" id="MF_01023"/>
    </source>
</evidence>
<gene>
    <name evidence="9" type="primary">hisC</name>
    <name evidence="11" type="ordered locus">Rmag_0625</name>
</gene>
<keyword evidence="5 9" id="KW-0032">Aminotransferase</keyword>
<comment type="pathway">
    <text evidence="2 9">Amino-acid biosynthesis; L-histidine biosynthesis; L-histidine from 5-phospho-alpha-D-ribose 1-diphosphate: step 7/9.</text>
</comment>
<reference evidence="11 12" key="1">
    <citation type="journal article" date="2007" name="Science">
        <title>The Calyptogena magnifica chemoautotrophic symbiont genome.</title>
        <authorList>
            <person name="Newton I.L.G."/>
            <person name="Woyke T."/>
            <person name="Auchtung T.A."/>
            <person name="Dilly G.F."/>
            <person name="Dutton R.J."/>
            <person name="Fisher M.C."/>
            <person name="Fontanez K.M."/>
            <person name="Lau E."/>
            <person name="Stewart F.J."/>
            <person name="Richardson P.M."/>
            <person name="Barry K.W."/>
            <person name="Saunders E."/>
            <person name="Detter J.C."/>
            <person name="Wu D."/>
            <person name="Eisen J.A."/>
            <person name="Cavanaugh C.M."/>
        </authorList>
    </citation>
    <scope>NUCLEOTIDE SEQUENCE [LARGE SCALE GENOMIC DNA]</scope>
    <source>
        <strain evidence="11 12">Cm</strain>
    </source>
</reference>
<dbReference type="SUPFAM" id="SSF53383">
    <property type="entry name" value="PLP-dependent transferases"/>
    <property type="match status" value="1"/>
</dbReference>
<evidence type="ECO:0000256" key="1">
    <source>
        <dbReference type="ARBA" id="ARBA00001933"/>
    </source>
</evidence>
<dbReference type="InterPro" id="IPR015424">
    <property type="entry name" value="PyrdxlP-dep_Trfase"/>
</dbReference>
<feature type="modified residue" description="N6-(pyridoxal phosphate)lysine" evidence="9">
    <location>
        <position position="221"/>
    </location>
</feature>
<dbReference type="GO" id="GO:0000105">
    <property type="term" value="P:L-histidine biosynthetic process"/>
    <property type="evidence" value="ECO:0007669"/>
    <property type="project" value="UniProtKB-UniRule"/>
</dbReference>
<keyword evidence="9" id="KW-0028">Amino-acid biosynthesis</keyword>
<dbReference type="InterPro" id="IPR050106">
    <property type="entry name" value="HistidinolP_aminotransfase"/>
</dbReference>
<organism evidence="11 12">
    <name type="scientific">Ruthia magnifica subsp. Calyptogena magnifica</name>
    <dbReference type="NCBI Taxonomy" id="413404"/>
    <lineage>
        <taxon>Bacteria</taxon>
        <taxon>Pseudomonadati</taxon>
        <taxon>Pseudomonadota</taxon>
        <taxon>Gammaproteobacteria</taxon>
        <taxon>Candidatus Pseudothioglobaceae</taxon>
        <taxon>Candidatus Ruthturnera</taxon>
    </lineage>
</organism>
<keyword evidence="9" id="KW-0368">Histidine biosynthesis</keyword>
<comment type="catalytic activity">
    <reaction evidence="8 9">
        <text>L-histidinol phosphate + 2-oxoglutarate = 3-(imidazol-4-yl)-2-oxopropyl phosphate + L-glutamate</text>
        <dbReference type="Rhea" id="RHEA:23744"/>
        <dbReference type="ChEBI" id="CHEBI:16810"/>
        <dbReference type="ChEBI" id="CHEBI:29985"/>
        <dbReference type="ChEBI" id="CHEBI:57766"/>
        <dbReference type="ChEBI" id="CHEBI:57980"/>
        <dbReference type="EC" id="2.6.1.9"/>
    </reaction>
</comment>
<dbReference type="InterPro" id="IPR015422">
    <property type="entry name" value="PyrdxlP-dep_Trfase_small"/>
</dbReference>
<dbReference type="UniPathway" id="UPA00031">
    <property type="reaction ID" value="UER00012"/>
</dbReference>
<dbReference type="EMBL" id="CP000488">
    <property type="protein sequence ID" value="ABL02374.1"/>
    <property type="molecule type" value="Genomic_DNA"/>
</dbReference>
<proteinExistence type="inferred from homology"/>
<dbReference type="STRING" id="413404.Rmag_0625"/>
<dbReference type="EC" id="2.6.1.9" evidence="9"/>
<dbReference type="InterPro" id="IPR005861">
    <property type="entry name" value="HisP_aminotrans"/>
</dbReference>
<dbReference type="HOGENOM" id="CLU_017584_3_3_6"/>
<dbReference type="HAMAP" id="MF_01023">
    <property type="entry name" value="HisC_aminotrans_2"/>
    <property type="match status" value="1"/>
</dbReference>
<dbReference type="GO" id="GO:0030170">
    <property type="term" value="F:pyridoxal phosphate binding"/>
    <property type="evidence" value="ECO:0007669"/>
    <property type="project" value="InterPro"/>
</dbReference>
<dbReference type="CDD" id="cd00609">
    <property type="entry name" value="AAT_like"/>
    <property type="match status" value="1"/>
</dbReference>
<accession>A1AWR7</accession>
<sequence>MSVCLAIKSLRPYQGGKPISELRRELELEHIIKLASNENPLGIGPRVQKAIQKAITEVSRYPDNNGFELKQAISEHLNVDTNCITLGNGSNNILELVARIYVCDADDEVVFSEYAFMVYSLVTQALGAKAVVTKSKNFGHDLDAMLVAISDKTKLIFIANPNNPTGTLLSDESIHQFLKKVSKSAVVVLDQAYFEYLNVEDRMIVWLKEFDNLIITRTFSKAYALAGLRVGYSVSSAKIADYLNRIRQPFNVNHIAQTAAISALADDSFLTKSVLANKNGLIQLSKGLDELKLSYIKSFANFIALKVDNATDTYQKLLIKGFIVRPVEMGNYLRVSVGTLKENNDFLKALKSIL</sequence>
<dbReference type="PANTHER" id="PTHR43643">
    <property type="entry name" value="HISTIDINOL-PHOSPHATE AMINOTRANSFERASE 2"/>
    <property type="match status" value="1"/>
</dbReference>
<evidence type="ECO:0000313" key="12">
    <source>
        <dbReference type="Proteomes" id="UP000002587"/>
    </source>
</evidence>
<keyword evidence="7 9" id="KW-0663">Pyridoxal phosphate</keyword>
<evidence type="ECO:0000256" key="6">
    <source>
        <dbReference type="ARBA" id="ARBA00022679"/>
    </source>
</evidence>
<feature type="domain" description="Aminotransferase class I/classII large" evidence="10">
    <location>
        <begin position="30"/>
        <end position="350"/>
    </location>
</feature>
<dbReference type="RefSeq" id="WP_011737999.1">
    <property type="nucleotide sequence ID" value="NC_008610.1"/>
</dbReference>
<keyword evidence="6 9" id="KW-0808">Transferase</keyword>
<evidence type="ECO:0000256" key="7">
    <source>
        <dbReference type="ARBA" id="ARBA00022898"/>
    </source>
</evidence>
<evidence type="ECO:0000256" key="5">
    <source>
        <dbReference type="ARBA" id="ARBA00022576"/>
    </source>
</evidence>
<evidence type="ECO:0000256" key="2">
    <source>
        <dbReference type="ARBA" id="ARBA00005011"/>
    </source>
</evidence>
<comment type="cofactor">
    <cofactor evidence="1 9">
        <name>pyridoxal 5'-phosphate</name>
        <dbReference type="ChEBI" id="CHEBI:597326"/>
    </cofactor>
</comment>
<dbReference type="OrthoDB" id="9813612at2"/>
<dbReference type="InterPro" id="IPR004839">
    <property type="entry name" value="Aminotransferase_I/II_large"/>
</dbReference>
<dbReference type="NCBIfam" id="TIGR01141">
    <property type="entry name" value="hisC"/>
    <property type="match status" value="1"/>
</dbReference>
<dbReference type="Gene3D" id="3.40.640.10">
    <property type="entry name" value="Type I PLP-dependent aspartate aminotransferase-like (Major domain)"/>
    <property type="match status" value="1"/>
</dbReference>
<dbReference type="InterPro" id="IPR001917">
    <property type="entry name" value="Aminotrans_II_pyridoxalP_BS"/>
</dbReference>
<dbReference type="PANTHER" id="PTHR43643:SF3">
    <property type="entry name" value="HISTIDINOL-PHOSPHATE AMINOTRANSFERASE"/>
    <property type="match status" value="1"/>
</dbReference>
<evidence type="ECO:0000259" key="10">
    <source>
        <dbReference type="Pfam" id="PF00155"/>
    </source>
</evidence>